<dbReference type="InterPro" id="IPR049326">
    <property type="entry name" value="Rhodopsin_dom_fungi"/>
</dbReference>
<dbReference type="PANTHER" id="PTHR38794">
    <property type="entry name" value="INTEGRAL MEMBRANE PROTEIN"/>
    <property type="match status" value="1"/>
</dbReference>
<dbReference type="VEuPathDB" id="FungiDB:PCH_Pc16g03620"/>
<gene>
    <name evidence="4" type="ORF">Pc16g03620</name>
    <name evidence="4" type="ORF">PCH_Pc16g03620</name>
</gene>
<dbReference type="HOGENOM" id="CLU_903454_0_0_1"/>
<feature type="transmembrane region" description="Helical" evidence="2">
    <location>
        <begin position="47"/>
        <end position="72"/>
    </location>
</feature>
<evidence type="ECO:0000259" key="3">
    <source>
        <dbReference type="Pfam" id="PF20684"/>
    </source>
</evidence>
<keyword evidence="5" id="KW-1185">Reference proteome</keyword>
<dbReference type="OMA" id="WTITSIF"/>
<accession>B6H7S6</accession>
<dbReference type="BioCyc" id="PCHR:PC16G03620-MONOMER"/>
<dbReference type="AlphaFoldDB" id="B6H7S6"/>
<reference evidence="4 5" key="1">
    <citation type="journal article" date="2008" name="Nat. Biotechnol.">
        <title>Genome sequencing and analysis of the filamentous fungus Penicillium chrysogenum.</title>
        <authorList>
            <person name="van den Berg M.A."/>
            <person name="Albang R."/>
            <person name="Albermann K."/>
            <person name="Badger J.H."/>
            <person name="Daran J.-M."/>
            <person name="Driessen A.J.M."/>
            <person name="Garcia-Estrada C."/>
            <person name="Fedorova N.D."/>
            <person name="Harris D.M."/>
            <person name="Heijne W.H.M."/>
            <person name="Joardar V.S."/>
            <person name="Kiel J.A.K.W."/>
            <person name="Kovalchuk A."/>
            <person name="Martin J.F."/>
            <person name="Nierman W.C."/>
            <person name="Nijland J.G."/>
            <person name="Pronk J.T."/>
            <person name="Roubos J.A."/>
            <person name="van der Klei I.J."/>
            <person name="van Peij N.N.M.E."/>
            <person name="Veenhuis M."/>
            <person name="von Doehren H."/>
            <person name="Wagner C."/>
            <person name="Wortman J.R."/>
            <person name="Bovenberg R.A.L."/>
        </authorList>
    </citation>
    <scope>NUCLEOTIDE SEQUENCE [LARGE SCALE GENOMIC DNA]</scope>
    <source>
        <strain evidence="5">ATCC 28089 / DSM 1075 / NRRL 1951 / Wisconsin 54-1255</strain>
    </source>
</reference>
<feature type="transmembrane region" description="Helical" evidence="2">
    <location>
        <begin position="16"/>
        <end position="35"/>
    </location>
</feature>
<keyword evidence="2" id="KW-0472">Membrane</keyword>
<dbReference type="EMBL" id="AM920431">
    <property type="protein sequence ID" value="CAP93032.1"/>
    <property type="molecule type" value="Genomic_DNA"/>
</dbReference>
<dbReference type="OrthoDB" id="3918601at2759"/>
<feature type="transmembrane region" description="Helical" evidence="2">
    <location>
        <begin position="92"/>
        <end position="112"/>
    </location>
</feature>
<keyword evidence="2" id="KW-1133">Transmembrane helix</keyword>
<proteinExistence type="predicted"/>
<dbReference type="PANTHER" id="PTHR38794:SF1">
    <property type="entry name" value="INTEGRAL MEMBRANE PROTEIN"/>
    <property type="match status" value="1"/>
</dbReference>
<dbReference type="Proteomes" id="UP000000724">
    <property type="component" value="Contig Pc00c16"/>
</dbReference>
<feature type="transmembrane region" description="Helical" evidence="2">
    <location>
        <begin position="124"/>
        <end position="146"/>
    </location>
</feature>
<dbReference type="Pfam" id="PF20684">
    <property type="entry name" value="Fung_rhodopsin"/>
    <property type="match status" value="1"/>
</dbReference>
<evidence type="ECO:0000313" key="5">
    <source>
        <dbReference type="Proteomes" id="UP000000724"/>
    </source>
</evidence>
<evidence type="ECO:0000256" key="1">
    <source>
        <dbReference type="SAM" id="MobiDB-lite"/>
    </source>
</evidence>
<feature type="region of interest" description="Disordered" evidence="1">
    <location>
        <begin position="260"/>
        <end position="294"/>
    </location>
</feature>
<evidence type="ECO:0000313" key="4">
    <source>
        <dbReference type="EMBL" id="CAP93032.1"/>
    </source>
</evidence>
<sequence length="308" mass="34363">MGTRFKDDTKDPAVNVTNWVLLVTIIFSVSARLGTKIRLFKRLTTDDLLIIASLVFGIGQSIVVSLAVGSGYGKHFKDVSSADMQQVMKNLFAGSVLYLLSLTFSKLSLVVFIRSLTPSAKDKWLARGVETIVYVWALVTIFGTAFQCSLPRTWDFQSGHCFNLCDDRNNWRDRHPQEKHERQRSNISDVRNHHFRSDHAVPQYCDGLLGTTEPLPVLDAIERAQALWRGRPDFLELQDALAITRAVQVARSQEQIRKPRDLPSVYATRSNSGHAGLGGRQSVKPGAHNGVANTPLGYHELQVADHLS</sequence>
<feature type="domain" description="Rhodopsin" evidence="3">
    <location>
        <begin position="31"/>
        <end position="164"/>
    </location>
</feature>
<protein>
    <submittedName>
        <fullName evidence="4">Pc16g03620 protein</fullName>
    </submittedName>
</protein>
<evidence type="ECO:0000256" key="2">
    <source>
        <dbReference type="SAM" id="Phobius"/>
    </source>
</evidence>
<name>B6H7S6_PENRW</name>
<organism evidence="4 5">
    <name type="scientific">Penicillium rubens (strain ATCC 28089 / DSM 1075 / NRRL 1951 / Wisconsin 54-1255)</name>
    <name type="common">Penicillium chrysogenum</name>
    <dbReference type="NCBI Taxonomy" id="500485"/>
    <lineage>
        <taxon>Eukaryota</taxon>
        <taxon>Fungi</taxon>
        <taxon>Dikarya</taxon>
        <taxon>Ascomycota</taxon>
        <taxon>Pezizomycotina</taxon>
        <taxon>Eurotiomycetes</taxon>
        <taxon>Eurotiomycetidae</taxon>
        <taxon>Eurotiales</taxon>
        <taxon>Aspergillaceae</taxon>
        <taxon>Penicillium</taxon>
        <taxon>Penicillium chrysogenum species complex</taxon>
    </lineage>
</organism>
<keyword evidence="2" id="KW-0812">Transmembrane</keyword>